<dbReference type="PROSITE" id="PS01287">
    <property type="entry name" value="RTC"/>
    <property type="match status" value="1"/>
</dbReference>
<dbReference type="InterPro" id="IPR020719">
    <property type="entry name" value="RNA3'_term_phos_cycl-like_CS"/>
</dbReference>
<keyword evidence="10" id="KW-1185">Reference proteome</keyword>
<dbReference type="Pfam" id="PF01137">
    <property type="entry name" value="RTC"/>
    <property type="match status" value="1"/>
</dbReference>
<keyword evidence="5" id="KW-0963">Cytoplasm</keyword>
<dbReference type="InterPro" id="IPR023797">
    <property type="entry name" value="RNA3'_phos_cyclase_dom"/>
</dbReference>
<gene>
    <name evidence="5" type="primary">rtcA</name>
    <name evidence="9" type="ordered locus">Mfer_0114</name>
</gene>
<dbReference type="InterPro" id="IPR013792">
    <property type="entry name" value="RNA3'P_cycl/enolpyr_Trfase_a/b"/>
</dbReference>
<name>E3GX28_METFV</name>
<dbReference type="AlphaFoldDB" id="E3GX28"/>
<evidence type="ECO:0000313" key="10">
    <source>
        <dbReference type="Proteomes" id="UP000002315"/>
    </source>
</evidence>
<keyword evidence="4 5" id="KW-0547">Nucleotide-binding</keyword>
<proteinExistence type="inferred from homology"/>
<dbReference type="GO" id="GO:0005524">
    <property type="term" value="F:ATP binding"/>
    <property type="evidence" value="ECO:0007669"/>
    <property type="project" value="UniProtKB-KW"/>
</dbReference>
<dbReference type="InterPro" id="IPR036553">
    <property type="entry name" value="RPTC_insert"/>
</dbReference>
<dbReference type="KEGG" id="mfv:Mfer_0114"/>
<dbReference type="GO" id="GO:0003963">
    <property type="term" value="F:RNA-3'-phosphate cyclase activity"/>
    <property type="evidence" value="ECO:0007669"/>
    <property type="project" value="UniProtKB-UniRule"/>
</dbReference>
<evidence type="ECO:0000256" key="3">
    <source>
        <dbReference type="ARBA" id="ARBA00022598"/>
    </source>
</evidence>
<feature type="binding site" evidence="5">
    <location>
        <begin position="282"/>
        <end position="286"/>
    </location>
    <ligand>
        <name>ATP</name>
        <dbReference type="ChEBI" id="CHEBI:30616"/>
    </ligand>
</feature>
<comment type="subcellular location">
    <subcellularLocation>
        <location evidence="5">Cytoplasm</location>
    </subcellularLocation>
</comment>
<evidence type="ECO:0000256" key="6">
    <source>
        <dbReference type="NCBIfam" id="TIGR03399"/>
    </source>
</evidence>
<evidence type="ECO:0000256" key="5">
    <source>
        <dbReference type="HAMAP-Rule" id="MF_00200"/>
    </source>
</evidence>
<feature type="domain" description="RNA 3'-terminal phosphate cyclase insert" evidence="8">
    <location>
        <begin position="183"/>
        <end position="273"/>
    </location>
</feature>
<dbReference type="HOGENOM" id="CLU_027882_0_0_2"/>
<dbReference type="InterPro" id="IPR017770">
    <property type="entry name" value="RNA3'_term_phos_cyc_type_1"/>
</dbReference>
<dbReference type="PANTHER" id="PTHR11096">
    <property type="entry name" value="RNA 3' TERMINAL PHOSPHATE CYCLASE"/>
    <property type="match status" value="1"/>
</dbReference>
<dbReference type="InterPro" id="IPR037136">
    <property type="entry name" value="RNA3'_phos_cyclase_dom_sf"/>
</dbReference>
<dbReference type="Proteomes" id="UP000002315">
    <property type="component" value="Chromosome"/>
</dbReference>
<dbReference type="Gene3D" id="3.65.10.20">
    <property type="entry name" value="RNA 3'-terminal phosphate cyclase domain"/>
    <property type="match status" value="1"/>
</dbReference>
<comment type="function">
    <text evidence="5">Catalyzes the conversion of 3'-phosphate to a 2',3'-cyclic phosphodiester at the end of RNA. The mechanism of action of the enzyme occurs in 3 steps: (A) adenylation of the enzyme by ATP; (B) transfer of adenylate to an RNA-N3'P to produce RNA-N3'PP5'A; (C) and attack of the adjacent 2'-hydroxyl on the 3'-phosphorus in the diester linkage to produce the cyclic end product. The biological role of this enzyme is unknown but it is likely to function in some aspects of cellular RNA processing.</text>
</comment>
<feature type="active site" description="Tele-AMP-histidine intermediate" evidence="5">
    <location>
        <position position="307"/>
    </location>
</feature>
<feature type="domain" description="RNA 3'-terminal phosphate cyclase" evidence="7">
    <location>
        <begin position="8"/>
        <end position="325"/>
    </location>
</feature>
<comment type="catalytic activity">
    <reaction evidence="5">
        <text>a 3'-end 3'-phospho-ribonucleotide-RNA + ATP = a 3'-end 2',3'-cyclophospho-ribonucleotide-RNA + AMP + diphosphate</text>
        <dbReference type="Rhea" id="RHEA:23976"/>
        <dbReference type="Rhea" id="RHEA-COMP:10463"/>
        <dbReference type="Rhea" id="RHEA-COMP:10464"/>
        <dbReference type="ChEBI" id="CHEBI:30616"/>
        <dbReference type="ChEBI" id="CHEBI:33019"/>
        <dbReference type="ChEBI" id="CHEBI:83062"/>
        <dbReference type="ChEBI" id="CHEBI:83064"/>
        <dbReference type="ChEBI" id="CHEBI:456215"/>
        <dbReference type="EC" id="6.5.1.4"/>
    </reaction>
</comment>
<evidence type="ECO:0000259" key="8">
    <source>
        <dbReference type="Pfam" id="PF05189"/>
    </source>
</evidence>
<dbReference type="NCBIfam" id="TIGR03399">
    <property type="entry name" value="RNA_3prim_cycl"/>
    <property type="match status" value="1"/>
</dbReference>
<evidence type="ECO:0000256" key="4">
    <source>
        <dbReference type="ARBA" id="ARBA00022741"/>
    </source>
</evidence>
<dbReference type="HAMAP" id="MF_00200">
    <property type="entry name" value="RTC"/>
    <property type="match status" value="1"/>
</dbReference>
<dbReference type="InterPro" id="IPR000228">
    <property type="entry name" value="RNA3'_term_phos_cyc"/>
</dbReference>
<evidence type="ECO:0000313" key="9">
    <source>
        <dbReference type="EMBL" id="ADP76917.1"/>
    </source>
</evidence>
<organism evidence="9 10">
    <name type="scientific">Methanothermus fervidus (strain ATCC 43054 / DSM 2088 / JCM 10308 / V24 S)</name>
    <dbReference type="NCBI Taxonomy" id="523846"/>
    <lineage>
        <taxon>Archaea</taxon>
        <taxon>Methanobacteriati</taxon>
        <taxon>Methanobacteriota</taxon>
        <taxon>Methanomada group</taxon>
        <taxon>Methanobacteria</taxon>
        <taxon>Methanobacteriales</taxon>
        <taxon>Methanothermaceae</taxon>
        <taxon>Methanothermus</taxon>
    </lineage>
</organism>
<dbReference type="Pfam" id="PF05189">
    <property type="entry name" value="RTC_insert"/>
    <property type="match status" value="1"/>
</dbReference>
<accession>E3GX28</accession>
<dbReference type="CDD" id="cd00874">
    <property type="entry name" value="RNA_Cyclase_Class_II"/>
    <property type="match status" value="1"/>
</dbReference>
<dbReference type="FunFam" id="3.30.360.20:FF:000002">
    <property type="entry name" value="RNA terminal phosphate cyclase-like 1"/>
    <property type="match status" value="1"/>
</dbReference>
<dbReference type="GO" id="GO:0006396">
    <property type="term" value="P:RNA processing"/>
    <property type="evidence" value="ECO:0007669"/>
    <property type="project" value="UniProtKB-UniRule"/>
</dbReference>
<comment type="similarity">
    <text evidence="1 5">Belongs to the RNA 3'-terminal cyclase family. Type 1 subfamily.</text>
</comment>
<evidence type="ECO:0000259" key="7">
    <source>
        <dbReference type="Pfam" id="PF01137"/>
    </source>
</evidence>
<dbReference type="PANTHER" id="PTHR11096:SF0">
    <property type="entry name" value="RNA 3'-TERMINAL PHOSPHATE CYCLASE"/>
    <property type="match status" value="1"/>
</dbReference>
<protein>
    <recommendedName>
        <fullName evidence="2 5">RNA 3'-terminal phosphate cyclase</fullName>
        <shortName evidence="5">RNA cyclase</shortName>
        <shortName evidence="5">RNA-3'-phosphate cyclase</shortName>
        <ecNumber evidence="5 6">6.5.1.4</ecNumber>
    </recommendedName>
</protein>
<dbReference type="EMBL" id="CP002278">
    <property type="protein sequence ID" value="ADP76917.1"/>
    <property type="molecule type" value="Genomic_DNA"/>
</dbReference>
<dbReference type="STRING" id="523846.Mfer_0114"/>
<evidence type="ECO:0000256" key="2">
    <source>
        <dbReference type="ARBA" id="ARBA00021428"/>
    </source>
</evidence>
<dbReference type="Gene3D" id="3.30.360.20">
    <property type="entry name" value="RNA 3'-terminal phosphate cyclase, insert domain"/>
    <property type="match status" value="1"/>
</dbReference>
<keyword evidence="3 5" id="KW-0436">Ligase</keyword>
<feature type="binding site" evidence="5">
    <location>
        <position position="100"/>
    </location>
    <ligand>
        <name>ATP</name>
        <dbReference type="ChEBI" id="CHEBI:30616"/>
    </ligand>
</feature>
<dbReference type="EC" id="6.5.1.4" evidence="5 6"/>
<evidence type="ECO:0000256" key="1">
    <source>
        <dbReference type="ARBA" id="ARBA00009206"/>
    </source>
</evidence>
<sequence>MIKIDGSYGEGGGALVRVATALSALTKKTIRIDNIRANRPRKGLSHQHLNAIEAVSKLCNAEVDGLKLGSTTIIFSPKELEGGSLNVNIGTAGSIGLVLQALMIPAAFSESKTKITITGGTDVKWAPPIDYISNVTLPILKKMGYKGKISLLRRGYYPKGGGKVIAEIKPIKKLKPLKLIESEIESIEGISYASNLPKHVADRQAKSAYNILKKTGLDIDIDVRHDNESLSPGSGIVLWAKGNTRIGSSSLGERGKRAEIVGKEAAKELLNFLNSGAPLDKYMGDQIIPYISLTENSKVRTAEFTLHAHTNVYVVKKILGKELKIENGLGKITTIST</sequence>
<dbReference type="PIRSF" id="PIRSF005378">
    <property type="entry name" value="RNA3'_term_phos_cycl_euk"/>
    <property type="match status" value="1"/>
</dbReference>
<dbReference type="InterPro" id="IPR013791">
    <property type="entry name" value="RNA3'-term_phos_cycl_insert"/>
</dbReference>
<dbReference type="GO" id="GO:0005737">
    <property type="term" value="C:cytoplasm"/>
    <property type="evidence" value="ECO:0007669"/>
    <property type="project" value="UniProtKB-SubCell"/>
</dbReference>
<reference evidence="9 10" key="1">
    <citation type="journal article" date="2010" name="Stand. Genomic Sci.">
        <title>Complete genome sequence of Methanothermus fervidus type strain (V24S).</title>
        <authorList>
            <person name="Anderson I."/>
            <person name="Djao O.D."/>
            <person name="Misra M."/>
            <person name="Chertkov O."/>
            <person name="Nolan M."/>
            <person name="Lucas S."/>
            <person name="Lapidus A."/>
            <person name="Del Rio T.G."/>
            <person name="Tice H."/>
            <person name="Cheng J.F."/>
            <person name="Tapia R."/>
            <person name="Han C."/>
            <person name="Goodwin L."/>
            <person name="Pitluck S."/>
            <person name="Liolios K."/>
            <person name="Ivanova N."/>
            <person name="Mavromatis K."/>
            <person name="Mikhailova N."/>
            <person name="Pati A."/>
            <person name="Brambilla E."/>
            <person name="Chen A."/>
            <person name="Palaniappan K."/>
            <person name="Land M."/>
            <person name="Hauser L."/>
            <person name="Chang Y.J."/>
            <person name="Jeffries C.D."/>
            <person name="Sikorski J."/>
            <person name="Spring S."/>
            <person name="Rohde M."/>
            <person name="Eichinger K."/>
            <person name="Huber H."/>
            <person name="Wirth R."/>
            <person name="Goker M."/>
            <person name="Detter J.C."/>
            <person name="Woyke T."/>
            <person name="Bristow J."/>
            <person name="Eisen J.A."/>
            <person name="Markowitz V."/>
            <person name="Hugenholtz P."/>
            <person name="Klenk H.P."/>
            <person name="Kyrpides N.C."/>
        </authorList>
    </citation>
    <scope>NUCLEOTIDE SEQUENCE [LARGE SCALE GENOMIC DNA]</scope>
    <source>
        <strain evidence="10">ATCC 43054 / DSM 2088 / JCM 10308 / V24 S</strain>
    </source>
</reference>
<keyword evidence="5" id="KW-0067">ATP-binding</keyword>
<dbReference type="SUPFAM" id="SSF55205">
    <property type="entry name" value="EPT/RTPC-like"/>
    <property type="match status" value="1"/>
</dbReference>
<dbReference type="OrthoDB" id="7994at2157"/>